<evidence type="ECO:0000313" key="2">
    <source>
        <dbReference type="Proteomes" id="UP000005837"/>
    </source>
</evidence>
<dbReference type="AlphaFoldDB" id="C0DV66"/>
<dbReference type="HOGENOM" id="CLU_2715988_0_0_4"/>
<organism evidence="1 2">
    <name type="scientific">Eikenella corrodens ATCC 23834</name>
    <dbReference type="NCBI Taxonomy" id="546274"/>
    <lineage>
        <taxon>Bacteria</taxon>
        <taxon>Pseudomonadati</taxon>
        <taxon>Pseudomonadota</taxon>
        <taxon>Betaproteobacteria</taxon>
        <taxon>Neisseriales</taxon>
        <taxon>Neisseriaceae</taxon>
        <taxon>Eikenella</taxon>
    </lineage>
</organism>
<gene>
    <name evidence="1" type="ORF">EIKCOROL_01256</name>
</gene>
<comment type="caution">
    <text evidence="1">The sequence shown here is derived from an EMBL/GenBank/DDBJ whole genome shotgun (WGS) entry which is preliminary data.</text>
</comment>
<sequence length="72" mass="7601">MAAGKGFGLGNADFADGGDGLRHDGFLHRWAVADYSGWAGFLLYRLAENELVSFREAKVSGSLPAGSLNQGK</sequence>
<evidence type="ECO:0000313" key="1">
    <source>
        <dbReference type="EMBL" id="EEG24087.1"/>
    </source>
</evidence>
<reference evidence="1 2" key="1">
    <citation type="submission" date="2009-01" db="EMBL/GenBank/DDBJ databases">
        <authorList>
            <person name="Fulton L."/>
            <person name="Clifton S."/>
            <person name="Chinwalla A.T."/>
            <person name="Mitreva M."/>
            <person name="Sodergren E."/>
            <person name="Weinstock G."/>
            <person name="Clifton S."/>
            <person name="Dooling D.J."/>
            <person name="Fulton B."/>
            <person name="Minx P."/>
            <person name="Pepin K.H."/>
            <person name="Johnson M."/>
            <person name="Bhonagiri V."/>
            <person name="Nash W.E."/>
            <person name="Mardis E.R."/>
            <person name="Wilson R.K."/>
        </authorList>
    </citation>
    <scope>NUCLEOTIDE SEQUENCE [LARGE SCALE GENOMIC DNA]</scope>
    <source>
        <strain evidence="1 2">ATCC 23834</strain>
    </source>
</reference>
<name>C0DV66_EIKCO</name>
<proteinExistence type="predicted"/>
<protein>
    <submittedName>
        <fullName evidence="1">Uncharacterized protein</fullName>
    </submittedName>
</protein>
<dbReference type="Proteomes" id="UP000005837">
    <property type="component" value="Unassembled WGS sequence"/>
</dbReference>
<accession>C0DV66</accession>
<dbReference type="EMBL" id="ACEA01000020">
    <property type="protein sequence ID" value="EEG24087.1"/>
    <property type="molecule type" value="Genomic_DNA"/>
</dbReference>